<sequence>MQITWDPDKDRINRQKHGVSLADAALLDWDTAMEELDDREDYGEDRYRAFGAIENKLYCVIFVDRDNGRRIISLRKANAKEVRNYVEANK</sequence>
<evidence type="ECO:0000313" key="2">
    <source>
        <dbReference type="Proteomes" id="UP000447355"/>
    </source>
</evidence>
<reference evidence="1" key="1">
    <citation type="submission" date="2019-12" db="EMBL/GenBank/DDBJ databases">
        <title>Novel species isolated from a subtropical stream in China.</title>
        <authorList>
            <person name="Lu H."/>
        </authorList>
    </citation>
    <scope>NUCLEOTIDE SEQUENCE [LARGE SCALE GENOMIC DNA]</scope>
    <source>
        <strain evidence="1">FT81W</strain>
    </source>
</reference>
<dbReference type="Pfam" id="PF04365">
    <property type="entry name" value="BrnT_toxin"/>
    <property type="match status" value="1"/>
</dbReference>
<dbReference type="Proteomes" id="UP000447355">
    <property type="component" value="Unassembled WGS sequence"/>
</dbReference>
<name>A0A845GSN5_9BURK</name>
<dbReference type="InterPro" id="IPR007460">
    <property type="entry name" value="BrnT_toxin"/>
</dbReference>
<dbReference type="AlphaFoldDB" id="A0A845GSN5"/>
<comment type="caution">
    <text evidence="1">The sequence shown here is derived from an EMBL/GenBank/DDBJ whole genome shotgun (WGS) entry which is preliminary data.</text>
</comment>
<evidence type="ECO:0000313" key="1">
    <source>
        <dbReference type="EMBL" id="MYM97031.1"/>
    </source>
</evidence>
<protein>
    <submittedName>
        <fullName evidence="1">BrnT family toxin</fullName>
    </submittedName>
</protein>
<organism evidence="1 2">
    <name type="scientific">Duganella vulcania</name>
    <dbReference type="NCBI Taxonomy" id="2692166"/>
    <lineage>
        <taxon>Bacteria</taxon>
        <taxon>Pseudomonadati</taxon>
        <taxon>Pseudomonadota</taxon>
        <taxon>Betaproteobacteria</taxon>
        <taxon>Burkholderiales</taxon>
        <taxon>Oxalobacteraceae</taxon>
        <taxon>Telluria group</taxon>
        <taxon>Duganella</taxon>
    </lineage>
</organism>
<accession>A0A845GSN5</accession>
<dbReference type="Gene3D" id="3.10.450.530">
    <property type="entry name" value="Ribonuclease toxin, BrnT, of type II toxin-antitoxin system"/>
    <property type="match status" value="1"/>
</dbReference>
<proteinExistence type="predicted"/>
<dbReference type="RefSeq" id="WP_161085997.1">
    <property type="nucleotide sequence ID" value="NZ_WWCX01000060.1"/>
</dbReference>
<gene>
    <name evidence="1" type="ORF">GTP90_24585</name>
</gene>
<dbReference type="InterPro" id="IPR038573">
    <property type="entry name" value="BrnT_sf"/>
</dbReference>
<dbReference type="EMBL" id="WWCX01000060">
    <property type="protein sequence ID" value="MYM97031.1"/>
    <property type="molecule type" value="Genomic_DNA"/>
</dbReference>